<proteinExistence type="predicted"/>
<organism evidence="1 2">
    <name type="scientific">Luteimonas terrae</name>
    <dbReference type="NCBI Taxonomy" id="1530191"/>
    <lineage>
        <taxon>Bacteria</taxon>
        <taxon>Pseudomonadati</taxon>
        <taxon>Pseudomonadota</taxon>
        <taxon>Gammaproteobacteria</taxon>
        <taxon>Lysobacterales</taxon>
        <taxon>Lysobacteraceae</taxon>
        <taxon>Luteimonas</taxon>
    </lineage>
</organism>
<dbReference type="Pfam" id="PF12686">
    <property type="entry name" value="DUF3800"/>
    <property type="match status" value="1"/>
</dbReference>
<dbReference type="RefSeq" id="WP_310232910.1">
    <property type="nucleotide sequence ID" value="NZ_JAVDWO010000002.1"/>
</dbReference>
<name>A0ABU1XTG2_9GAMM</name>
<sequence>MISRRMRIVRCFLSHTSRITLDRDLQACIVAKELRVTGTNDDLLKEGQLSLQLADRIETEAPTPRLSAQAQQFGSYIVYVDESGDHGLASVDAQYPVFVLSFCVFHKGHYTEKVVTSIERFKFRHFGHDSIVLHEHEIRKETGAFKFNDRAHKHAFLDELTGIIEESHFILISCVIDKRKLRGRQQADSNPYHLALGFCLETLHELMTEKGQQDFPTHVVVECRGSKEDRDLELEFRRICDGENRWNRRLPFRIVMADKKTNSSGLQLADLVARPIGLSILRPGQENRAFGVLRHKFFCRGGRKRTGSDYEGWGLKIYPDPESERPR</sequence>
<comment type="caution">
    <text evidence="1">The sequence shown here is derived from an EMBL/GenBank/DDBJ whole genome shotgun (WGS) entry which is preliminary data.</text>
</comment>
<keyword evidence="2" id="KW-1185">Reference proteome</keyword>
<dbReference type="Proteomes" id="UP001256588">
    <property type="component" value="Unassembled WGS sequence"/>
</dbReference>
<evidence type="ECO:0000313" key="2">
    <source>
        <dbReference type="Proteomes" id="UP001256588"/>
    </source>
</evidence>
<reference evidence="1 2" key="1">
    <citation type="submission" date="2023-07" db="EMBL/GenBank/DDBJ databases">
        <title>Sorghum-associated microbial communities from plants grown in Nebraska, USA.</title>
        <authorList>
            <person name="Schachtman D."/>
        </authorList>
    </citation>
    <scope>NUCLEOTIDE SEQUENCE [LARGE SCALE GENOMIC DNA]</scope>
    <source>
        <strain evidence="1 2">4099</strain>
    </source>
</reference>
<evidence type="ECO:0000313" key="1">
    <source>
        <dbReference type="EMBL" id="MDR7192047.1"/>
    </source>
</evidence>
<evidence type="ECO:0008006" key="3">
    <source>
        <dbReference type="Google" id="ProtNLM"/>
    </source>
</evidence>
<gene>
    <name evidence="1" type="ORF">J2W68_000755</name>
</gene>
<dbReference type="EMBL" id="JAVDWO010000002">
    <property type="protein sequence ID" value="MDR7192047.1"/>
    <property type="molecule type" value="Genomic_DNA"/>
</dbReference>
<dbReference type="InterPro" id="IPR024524">
    <property type="entry name" value="DUF3800"/>
</dbReference>
<accession>A0ABU1XTG2</accession>
<protein>
    <recommendedName>
        <fullName evidence="3">DUF3800 domain-containing protein</fullName>
    </recommendedName>
</protein>